<feature type="domain" description="Histidine kinase/HSP90-like ATPase" evidence="9">
    <location>
        <begin position="256"/>
        <end position="366"/>
    </location>
</feature>
<sequence>MVTADGFTGAVAAHESHGGLSRSIGLHSFLFALLGAGGLVAALITGIDAALAATGLALVGMTTIAIRVSRHLRRLRAVALDVAYHQLPTAVSGAAKATDAAALSAAVDESTAKVDALLTAKAGEVGALARAFATVHTQALRLAADEALTRMESEATLAALSRRGQTLIERQLRLIEEFVRLETDRAARGRLLALDRLASRMRRNEENLMVLAGGDAGRRPTEAVPLRDVVRTAAAELDDPDRVKVVATPLVAIAADAVADVIHVLAELLENAATFSHPANHVRVDTHQGVDQVTLTIFDEGIGMAATKLAEANRRLAEPSALTSTLVGTMGLLVIGRLARRHGITVKLSSVPDGGTAAFVMLPQSVLAPLPTLDRVRRGRYEPHALPAFPAPMSLPAAPEPAGRPRRQVALPAARPAALPSGPVAGARTAPVVPQVPEQPPRRLR</sequence>
<evidence type="ECO:0000256" key="3">
    <source>
        <dbReference type="ARBA" id="ARBA00022553"/>
    </source>
</evidence>
<gene>
    <name evidence="10" type="ORF">Pa4123_54170</name>
</gene>
<dbReference type="Proteomes" id="UP001144280">
    <property type="component" value="Unassembled WGS sequence"/>
</dbReference>
<evidence type="ECO:0000259" key="9">
    <source>
        <dbReference type="SMART" id="SM00387"/>
    </source>
</evidence>
<keyword evidence="5" id="KW-0418">Kinase</keyword>
<dbReference type="InterPro" id="IPR050980">
    <property type="entry name" value="2C_sensor_his_kinase"/>
</dbReference>
<name>A0ABQ5R3I3_9ACTN</name>
<dbReference type="Pfam" id="PF02518">
    <property type="entry name" value="HATPase_c"/>
    <property type="match status" value="1"/>
</dbReference>
<protein>
    <recommendedName>
        <fullName evidence="2">histidine kinase</fullName>
        <ecNumber evidence="2">2.7.13.3</ecNumber>
    </recommendedName>
</protein>
<evidence type="ECO:0000256" key="8">
    <source>
        <dbReference type="SAM" id="Phobius"/>
    </source>
</evidence>
<accession>A0ABQ5R3I3</accession>
<feature type="region of interest" description="Disordered" evidence="7">
    <location>
        <begin position="392"/>
        <end position="445"/>
    </location>
</feature>
<dbReference type="Gene3D" id="3.30.565.10">
    <property type="entry name" value="Histidine kinase-like ATPase, C-terminal domain"/>
    <property type="match status" value="1"/>
</dbReference>
<feature type="compositionally biased region" description="Low complexity" evidence="7">
    <location>
        <begin position="408"/>
        <end position="420"/>
    </location>
</feature>
<keyword evidence="3" id="KW-0597">Phosphoprotein</keyword>
<evidence type="ECO:0000256" key="5">
    <source>
        <dbReference type="ARBA" id="ARBA00022777"/>
    </source>
</evidence>
<proteinExistence type="predicted"/>
<dbReference type="RefSeq" id="WP_281900258.1">
    <property type="nucleotide sequence ID" value="NZ_BSDI01000030.1"/>
</dbReference>
<keyword evidence="6" id="KW-0902">Two-component regulatory system</keyword>
<organism evidence="10 11">
    <name type="scientific">Phytohabitans aurantiacus</name>
    <dbReference type="NCBI Taxonomy" id="3016789"/>
    <lineage>
        <taxon>Bacteria</taxon>
        <taxon>Bacillati</taxon>
        <taxon>Actinomycetota</taxon>
        <taxon>Actinomycetes</taxon>
        <taxon>Micromonosporales</taxon>
        <taxon>Micromonosporaceae</taxon>
    </lineage>
</organism>
<keyword evidence="11" id="KW-1185">Reference proteome</keyword>
<dbReference type="InterPro" id="IPR003594">
    <property type="entry name" value="HATPase_dom"/>
</dbReference>
<dbReference type="SUPFAM" id="SSF55874">
    <property type="entry name" value="ATPase domain of HSP90 chaperone/DNA topoisomerase II/histidine kinase"/>
    <property type="match status" value="1"/>
</dbReference>
<dbReference type="InterPro" id="IPR036890">
    <property type="entry name" value="HATPase_C_sf"/>
</dbReference>
<evidence type="ECO:0000256" key="1">
    <source>
        <dbReference type="ARBA" id="ARBA00000085"/>
    </source>
</evidence>
<reference evidence="10" key="1">
    <citation type="submission" date="2022-12" db="EMBL/GenBank/DDBJ databases">
        <title>New Phytohabitans aurantiacus sp. RD004123 nov., an actinomycete isolated from soil.</title>
        <authorList>
            <person name="Triningsih D.W."/>
            <person name="Harunari E."/>
            <person name="Igarashi Y."/>
        </authorList>
    </citation>
    <scope>NUCLEOTIDE SEQUENCE</scope>
    <source>
        <strain evidence="10">RD004123</strain>
    </source>
</reference>
<keyword evidence="8" id="KW-0472">Membrane</keyword>
<dbReference type="SMART" id="SM00387">
    <property type="entry name" value="HATPase_c"/>
    <property type="match status" value="1"/>
</dbReference>
<keyword evidence="8" id="KW-0812">Transmembrane</keyword>
<keyword evidence="4" id="KW-0808">Transferase</keyword>
<keyword evidence="8" id="KW-1133">Transmembrane helix</keyword>
<comment type="catalytic activity">
    <reaction evidence="1">
        <text>ATP + protein L-histidine = ADP + protein N-phospho-L-histidine.</text>
        <dbReference type="EC" id="2.7.13.3"/>
    </reaction>
</comment>
<comment type="caution">
    <text evidence="10">The sequence shown here is derived from an EMBL/GenBank/DDBJ whole genome shotgun (WGS) entry which is preliminary data.</text>
</comment>
<evidence type="ECO:0000256" key="7">
    <source>
        <dbReference type="SAM" id="MobiDB-lite"/>
    </source>
</evidence>
<dbReference type="EMBL" id="BSDI01000030">
    <property type="protein sequence ID" value="GLI00141.1"/>
    <property type="molecule type" value="Genomic_DNA"/>
</dbReference>
<feature type="transmembrane region" description="Helical" evidence="8">
    <location>
        <begin position="24"/>
        <end position="44"/>
    </location>
</feature>
<evidence type="ECO:0000256" key="2">
    <source>
        <dbReference type="ARBA" id="ARBA00012438"/>
    </source>
</evidence>
<evidence type="ECO:0000313" key="10">
    <source>
        <dbReference type="EMBL" id="GLI00141.1"/>
    </source>
</evidence>
<feature type="transmembrane region" description="Helical" evidence="8">
    <location>
        <begin position="50"/>
        <end position="68"/>
    </location>
</feature>
<dbReference type="PANTHER" id="PTHR44936">
    <property type="entry name" value="SENSOR PROTEIN CREC"/>
    <property type="match status" value="1"/>
</dbReference>
<dbReference type="EC" id="2.7.13.3" evidence="2"/>
<evidence type="ECO:0000256" key="4">
    <source>
        <dbReference type="ARBA" id="ARBA00022679"/>
    </source>
</evidence>
<evidence type="ECO:0000313" key="11">
    <source>
        <dbReference type="Proteomes" id="UP001144280"/>
    </source>
</evidence>
<dbReference type="PANTHER" id="PTHR44936:SF9">
    <property type="entry name" value="SENSOR PROTEIN CREC"/>
    <property type="match status" value="1"/>
</dbReference>
<evidence type="ECO:0000256" key="6">
    <source>
        <dbReference type="ARBA" id="ARBA00023012"/>
    </source>
</evidence>